<dbReference type="Gene3D" id="3.30.70.1990">
    <property type="match status" value="1"/>
</dbReference>
<comment type="caution">
    <text evidence="2">The sequence shown here is derived from an EMBL/GenBank/DDBJ whole genome shotgun (WGS) entry which is preliminary data.</text>
</comment>
<name>A0AA39LAF7_SARSR</name>
<proteinExistence type="predicted"/>
<dbReference type="GO" id="GO:0016491">
    <property type="term" value="F:oxidoreductase activity"/>
    <property type="evidence" value="ECO:0007669"/>
    <property type="project" value="InterPro"/>
</dbReference>
<accession>A0AA39LAF7</accession>
<evidence type="ECO:0000259" key="1">
    <source>
        <dbReference type="Pfam" id="PF01593"/>
    </source>
</evidence>
<dbReference type="InterPro" id="IPR050464">
    <property type="entry name" value="Zeta_carotene_desat/Oxidored"/>
</dbReference>
<protein>
    <recommendedName>
        <fullName evidence="1">Amine oxidase domain-containing protein</fullName>
    </recommendedName>
</protein>
<dbReference type="Pfam" id="PF01593">
    <property type="entry name" value="Amino_oxidase"/>
    <property type="match status" value="1"/>
</dbReference>
<dbReference type="PANTHER" id="PTHR42923:SF17">
    <property type="entry name" value="AMINE OXIDASE DOMAIN-CONTAINING PROTEIN"/>
    <property type="match status" value="1"/>
</dbReference>
<organism evidence="2 3">
    <name type="scientific">Sarocladium strictum</name>
    <name type="common">Black bundle disease fungus</name>
    <name type="synonym">Acremonium strictum</name>
    <dbReference type="NCBI Taxonomy" id="5046"/>
    <lineage>
        <taxon>Eukaryota</taxon>
        <taxon>Fungi</taxon>
        <taxon>Dikarya</taxon>
        <taxon>Ascomycota</taxon>
        <taxon>Pezizomycotina</taxon>
        <taxon>Sordariomycetes</taxon>
        <taxon>Hypocreomycetidae</taxon>
        <taxon>Hypocreales</taxon>
        <taxon>Sarocladiaceae</taxon>
        <taxon>Sarocladium</taxon>
    </lineage>
</organism>
<sequence length="510" mass="57285">MSAPPHVKKVAVIGSGSAGIAALWALNRTYHDVYLYEGSSRLGGHAHTVQWKKGKFTTSVDTGFTAFNEAASPNFISFLDKLNVKTEPTELTFSLSRDDGRFEWANASIRSIFARRRTFFSPRAWRTLFDIVRFNEFALDVLIQEGTAKSPGDETIGEYLYRAGYSDGFKDDYLIPLTAMLWSTSPDKCNLEFPIAVLVRVMWNNHMLSVFSKSPRWLTLADGAASYIDAVMKGFPPNHLFLNTPVRHVSNDADGRVRVHLESGKSEVYDHVIIATHGDQALSILNSSATELERALLECFKTAQNEAVLHSDTAFMPRNRKAWSSWNYLTLSAPTVRRANIDRVSVTYNMNTLQHIPRNPFGDVLVTLNPLQRPRLDLVQGRYYDSHPLFTPSVVLAQKQLRNIQNTRGISYAGAWTGFGQHEDGFRSGLLVARDHLGAKLPFQVQDSAHARGLKPTLSLFDHFLRLIILLIQVFIIQVAEKLFNDGNAKVFATSYFRGRRTKKVNGKAS</sequence>
<dbReference type="Gene3D" id="3.50.50.60">
    <property type="entry name" value="FAD/NAD(P)-binding domain"/>
    <property type="match status" value="1"/>
</dbReference>
<feature type="domain" description="Amine oxidase" evidence="1">
    <location>
        <begin position="18"/>
        <end position="288"/>
    </location>
</feature>
<evidence type="ECO:0000313" key="3">
    <source>
        <dbReference type="Proteomes" id="UP001175261"/>
    </source>
</evidence>
<reference evidence="2" key="1">
    <citation type="submission" date="2022-10" db="EMBL/GenBank/DDBJ databases">
        <title>Determination and structural analysis of whole genome sequence of Sarocladium strictum F4-1.</title>
        <authorList>
            <person name="Hu L."/>
            <person name="Jiang Y."/>
        </authorList>
    </citation>
    <scope>NUCLEOTIDE SEQUENCE</scope>
    <source>
        <strain evidence="2">F4-1</strain>
    </source>
</reference>
<gene>
    <name evidence="2" type="ORF">NLU13_3473</name>
</gene>
<dbReference type="InterPro" id="IPR002937">
    <property type="entry name" value="Amino_oxidase"/>
</dbReference>
<evidence type="ECO:0000313" key="2">
    <source>
        <dbReference type="EMBL" id="KAK0389900.1"/>
    </source>
</evidence>
<dbReference type="Proteomes" id="UP001175261">
    <property type="component" value="Unassembled WGS sequence"/>
</dbReference>
<dbReference type="InterPro" id="IPR036188">
    <property type="entry name" value="FAD/NAD-bd_sf"/>
</dbReference>
<dbReference type="AlphaFoldDB" id="A0AA39LAF7"/>
<dbReference type="PANTHER" id="PTHR42923">
    <property type="entry name" value="PROTOPORPHYRINOGEN OXIDASE"/>
    <property type="match status" value="1"/>
</dbReference>
<dbReference type="EMBL" id="JAPDFR010000002">
    <property type="protein sequence ID" value="KAK0389900.1"/>
    <property type="molecule type" value="Genomic_DNA"/>
</dbReference>
<dbReference type="Gene3D" id="1.10.405.20">
    <property type="match status" value="1"/>
</dbReference>
<keyword evidence="3" id="KW-1185">Reference proteome</keyword>
<dbReference type="SUPFAM" id="SSF51905">
    <property type="entry name" value="FAD/NAD(P)-binding domain"/>
    <property type="match status" value="1"/>
</dbReference>